<reference evidence="2 3" key="1">
    <citation type="submission" date="2020-07" db="EMBL/GenBank/DDBJ databases">
        <title>Sequencing the genomes of 1000 actinobacteria strains.</title>
        <authorList>
            <person name="Klenk H.-P."/>
        </authorList>
    </citation>
    <scope>NUCLEOTIDE SEQUENCE [LARGE SCALE GENOMIC DNA]</scope>
    <source>
        <strain evidence="2 3">DSM 19663</strain>
    </source>
</reference>
<dbReference type="Proteomes" id="UP000585905">
    <property type="component" value="Unassembled WGS sequence"/>
</dbReference>
<dbReference type="SUPFAM" id="SSF53474">
    <property type="entry name" value="alpha/beta-Hydrolases"/>
    <property type="match status" value="1"/>
</dbReference>
<dbReference type="Pfam" id="PF06259">
    <property type="entry name" value="Abhydrolase_8"/>
    <property type="match status" value="1"/>
</dbReference>
<name>A0A839E632_9MICO</name>
<comment type="caution">
    <text evidence="2">The sequence shown here is derived from an EMBL/GenBank/DDBJ whole genome shotgun (WGS) entry which is preliminary data.</text>
</comment>
<protein>
    <recommendedName>
        <fullName evidence="1">DUF1023 domain-containing protein</fullName>
    </recommendedName>
</protein>
<evidence type="ECO:0000259" key="1">
    <source>
        <dbReference type="Pfam" id="PF06259"/>
    </source>
</evidence>
<proteinExistence type="predicted"/>
<dbReference type="AlphaFoldDB" id="A0A839E632"/>
<dbReference type="RefSeq" id="WP_182489309.1">
    <property type="nucleotide sequence ID" value="NZ_BAAAOV010000003.1"/>
</dbReference>
<dbReference type="EMBL" id="JACGWX010000001">
    <property type="protein sequence ID" value="MBA8846603.1"/>
    <property type="molecule type" value="Genomic_DNA"/>
</dbReference>
<evidence type="ECO:0000313" key="3">
    <source>
        <dbReference type="Proteomes" id="UP000585905"/>
    </source>
</evidence>
<sequence length="460" mass="48170">MTVATVTGPASMPRSSAVPHSVTIEAPNSMRVVDTVIGGVDPSSPQIVDAAAVSVPALRTARPLAELASLGGTSLLRELAATSPATVATLADRHPDTVRQLLSSPPAPRLVESWWRNLDSRAQLSLAASAPELVGNLDGVPFATRNHANRSVLRDTIRDLELSLVGETSRALATQSNERLQMLYSVADALGPSTANPQRQLITLDTEGAGKAAIVLGDLQTADYVSYLVPGMFISVGGNIVEWTDTAARLYDEQVAWLNLLADVGAEPETRTVATVAWIGYQTPHLLNVGSLDLAYEGRDAISDALIGLETLRRNDQPHVSLLAHSYGSTAAMLALTETEASVDSLAMIGSPGSPVTTAEELHVRGAVFVGEAAWDPISNSSFFGGDPGSSDFGAAAMSVRGGIDVVTNQVLVGSTGHNEYFSPGTEAMRNMALVGIDKAELVTDGTERDSGRTLALALD</sequence>
<evidence type="ECO:0000313" key="2">
    <source>
        <dbReference type="EMBL" id="MBA8846603.1"/>
    </source>
</evidence>
<feature type="domain" description="DUF1023" evidence="1">
    <location>
        <begin position="205"/>
        <end position="381"/>
    </location>
</feature>
<keyword evidence="3" id="KW-1185">Reference proteome</keyword>
<dbReference type="InterPro" id="IPR029058">
    <property type="entry name" value="AB_hydrolase_fold"/>
</dbReference>
<organism evidence="2 3">
    <name type="scientific">Microcella alkalica</name>
    <dbReference type="NCBI Taxonomy" id="355930"/>
    <lineage>
        <taxon>Bacteria</taxon>
        <taxon>Bacillati</taxon>
        <taxon>Actinomycetota</taxon>
        <taxon>Actinomycetes</taxon>
        <taxon>Micrococcales</taxon>
        <taxon>Microbacteriaceae</taxon>
        <taxon>Microcella</taxon>
    </lineage>
</organism>
<dbReference type="Gene3D" id="3.40.50.1820">
    <property type="entry name" value="alpha/beta hydrolase"/>
    <property type="match status" value="1"/>
</dbReference>
<gene>
    <name evidence="2" type="ORF">FHX53_000167</name>
</gene>
<accession>A0A839E632</accession>
<dbReference type="InterPro" id="IPR010427">
    <property type="entry name" value="DUF1023"/>
</dbReference>